<reference evidence="3" key="3">
    <citation type="submission" date="2017-10" db="EMBL/GenBank/DDBJ databases">
        <authorList>
            <person name="Frank J."/>
        </authorList>
    </citation>
    <scope>NUCLEOTIDE SEQUENCE [LARGE SCALE GENOMIC DNA]</scope>
</reference>
<evidence type="ECO:0000313" key="1">
    <source>
        <dbReference type="EMBL" id="CAJ71213.1"/>
    </source>
</evidence>
<organism evidence="1">
    <name type="scientific">Kuenenia stuttgartiensis</name>
    <dbReference type="NCBI Taxonomy" id="174633"/>
    <lineage>
        <taxon>Bacteria</taxon>
        <taxon>Pseudomonadati</taxon>
        <taxon>Planctomycetota</taxon>
        <taxon>Candidatus Brocadiia</taxon>
        <taxon>Candidatus Brocadiales</taxon>
        <taxon>Candidatus Brocadiaceae</taxon>
        <taxon>Candidatus Kuenenia</taxon>
    </lineage>
</organism>
<dbReference type="Proteomes" id="UP000221734">
    <property type="component" value="Chromosome Kuenenia_stuttgartiensis_MBR1"/>
</dbReference>
<reference evidence="1" key="2">
    <citation type="submission" date="2006-01" db="EMBL/GenBank/DDBJ databases">
        <authorList>
            <person name="Genoscope"/>
        </authorList>
    </citation>
    <scope>NUCLEOTIDE SEQUENCE</scope>
</reference>
<evidence type="ECO:0000313" key="3">
    <source>
        <dbReference type="Proteomes" id="UP000221734"/>
    </source>
</evidence>
<dbReference type="AlphaFoldDB" id="Q1PVF0"/>
<dbReference type="EMBL" id="LT934425">
    <property type="protein sequence ID" value="SOH04669.1"/>
    <property type="molecule type" value="Genomic_DNA"/>
</dbReference>
<accession>Q1PVF0</accession>
<proteinExistence type="predicted"/>
<evidence type="ECO:0000313" key="2">
    <source>
        <dbReference type="EMBL" id="SOH04669.1"/>
    </source>
</evidence>
<reference evidence="2" key="4">
    <citation type="submission" date="2017-10" db="EMBL/GenBank/DDBJ databases">
        <authorList>
            <person name="Banno H."/>
            <person name="Chua N.-H."/>
        </authorList>
    </citation>
    <scope>NUCLEOTIDE SEQUENCE [LARGE SCALE GENOMIC DNA]</scope>
    <source>
        <strain evidence="2">Kuenenia_mbr1_ru-nijmegen</strain>
    </source>
</reference>
<gene>
    <name evidence="2" type="ORF">KSMBR1_2172</name>
    <name evidence="1" type="ORF">kustc0468</name>
</gene>
<dbReference type="EMBL" id="CT573073">
    <property type="protein sequence ID" value="CAJ71213.1"/>
    <property type="molecule type" value="Genomic_DNA"/>
</dbReference>
<dbReference type="KEGG" id="kst:KSMBR1_2172"/>
<name>Q1PVF0_KUEST</name>
<protein>
    <submittedName>
        <fullName evidence="1">Uncharacterized protein</fullName>
    </submittedName>
</protein>
<keyword evidence="3" id="KW-1185">Reference proteome</keyword>
<reference evidence="1" key="1">
    <citation type="journal article" date="2006" name="Nature">
        <title>Deciphering the evolution and metabolism of an anammox bacterium from a community genome.</title>
        <authorList>
            <person name="Strous M."/>
            <person name="Pelletier E."/>
            <person name="Mangenot S."/>
            <person name="Rattei T."/>
            <person name="Lehner A."/>
            <person name="Taylor M.W."/>
            <person name="Horn M."/>
            <person name="Daims H."/>
            <person name="Bartol-Mavel D."/>
            <person name="Wincker P."/>
            <person name="Barbe V."/>
            <person name="Fonknechten N."/>
            <person name="Vallenet D."/>
            <person name="Segurens B."/>
            <person name="Schenowitz-Truong C."/>
            <person name="Medigue C."/>
            <person name="Collingro A."/>
            <person name="Snel B."/>
            <person name="Dutilh B.E."/>
            <person name="OpDenCamp H.J.M."/>
            <person name="vanDerDrift C."/>
            <person name="Cirpus I."/>
            <person name="vanDePas-Schoonen K.T."/>
            <person name="Harhangi H.R."/>
            <person name="vanNiftrik L."/>
            <person name="Schmid M."/>
            <person name="Keltjens J."/>
            <person name="vanDeVossenberg J."/>
            <person name="Kartal B."/>
            <person name="Meier H."/>
            <person name="Frishman D."/>
            <person name="Huynen M.A."/>
            <person name="Mewes H."/>
            <person name="Weissenbach J."/>
            <person name="Jetten M.S.M."/>
            <person name="Wagner M."/>
            <person name="LePaslier D."/>
        </authorList>
    </citation>
    <scope>NUCLEOTIDE SEQUENCE</scope>
</reference>
<sequence>MRYASLMIILSLILSRILVPNESNISLLTLTTRTVSSAIIVAVLGVLMRIDISPKKTPEDRPAIVYELVPLTTYTLPESKIKNAESMSPSEQGILTFEK</sequence>